<proteinExistence type="inferred from homology"/>
<dbReference type="RefSeq" id="WP_103916174.1">
    <property type="nucleotide sequence ID" value="NZ_FNUV01000008.1"/>
</dbReference>
<keyword evidence="3" id="KW-0175">Coiled coil</keyword>
<dbReference type="Gene3D" id="2.40.50.100">
    <property type="match status" value="1"/>
</dbReference>
<dbReference type="SUPFAM" id="SSF111369">
    <property type="entry name" value="HlyD-like secretion proteins"/>
    <property type="match status" value="1"/>
</dbReference>
<feature type="chain" id="PRO_5009289122" evidence="4">
    <location>
        <begin position="23"/>
        <end position="387"/>
    </location>
</feature>
<evidence type="ECO:0000256" key="3">
    <source>
        <dbReference type="SAM" id="Coils"/>
    </source>
</evidence>
<dbReference type="Proteomes" id="UP000236735">
    <property type="component" value="Unassembled WGS sequence"/>
</dbReference>
<keyword evidence="2" id="KW-0813">Transport</keyword>
<dbReference type="InterPro" id="IPR058792">
    <property type="entry name" value="Beta-barrel_RND_2"/>
</dbReference>
<sequence>MRQNTMILALLLLMTACGSKNEAENEAEEAEVEVEVTDVTLTDAQVKKLEIAFGPLPMHEFAGEVEANGKLAVAPQSQASVSPVVGGNIRQILVHEGQKVAKGQVLATLSHPDMLDVQSRYLDAHNRLIYVGAEYERQKKLYNEHVGSGREYQQVTSEYRQLQGQLRTTAAQLRMMGISPESVAEGKTVTAIALRAPISGIVELISAQTGQYVDSQQEVFHIVNFNDIYADLLVFEKDLPRIRVGQAVNFELKSSCGDKFTGKITSIGRIFDNNPKATHVRATIEGPDHEFAEGLYLCGKIATDTQQASALSTEGVVDYAGKTYAFTATHATGQWTFHPVEVTRIREEKGFVEIQPAHTPQSGTQFALSGAYYILSEMKKAETGEED</sequence>
<dbReference type="GO" id="GO:0015679">
    <property type="term" value="P:plasma membrane copper ion transport"/>
    <property type="evidence" value="ECO:0007669"/>
    <property type="project" value="TreeGrafter"/>
</dbReference>
<dbReference type="InterPro" id="IPR051909">
    <property type="entry name" value="MFP_Cation_Efflux"/>
</dbReference>
<evidence type="ECO:0000256" key="2">
    <source>
        <dbReference type="ARBA" id="ARBA00022448"/>
    </source>
</evidence>
<dbReference type="NCBIfam" id="TIGR01730">
    <property type="entry name" value="RND_mfp"/>
    <property type="match status" value="1"/>
</dbReference>
<evidence type="ECO:0000259" key="6">
    <source>
        <dbReference type="Pfam" id="PF25973"/>
    </source>
</evidence>
<feature type="coiled-coil region" evidence="3">
    <location>
        <begin position="13"/>
        <end position="40"/>
    </location>
</feature>
<evidence type="ECO:0000313" key="7">
    <source>
        <dbReference type="EMBL" id="SEG07323.1"/>
    </source>
</evidence>
<dbReference type="PANTHER" id="PTHR30097">
    <property type="entry name" value="CATION EFFLUX SYSTEM PROTEIN CUSB"/>
    <property type="match status" value="1"/>
</dbReference>
<dbReference type="GO" id="GO:0022857">
    <property type="term" value="F:transmembrane transporter activity"/>
    <property type="evidence" value="ECO:0007669"/>
    <property type="project" value="InterPro"/>
</dbReference>
<organism evidence="7 8">
    <name type="scientific">Xylanibacter ruminicola</name>
    <name type="common">Prevotella ruminicola</name>
    <dbReference type="NCBI Taxonomy" id="839"/>
    <lineage>
        <taxon>Bacteria</taxon>
        <taxon>Pseudomonadati</taxon>
        <taxon>Bacteroidota</taxon>
        <taxon>Bacteroidia</taxon>
        <taxon>Bacteroidales</taxon>
        <taxon>Prevotellaceae</taxon>
        <taxon>Xylanibacter</taxon>
    </lineage>
</organism>
<dbReference type="GO" id="GO:0016020">
    <property type="term" value="C:membrane"/>
    <property type="evidence" value="ECO:0007669"/>
    <property type="project" value="InterPro"/>
</dbReference>
<evidence type="ECO:0000259" key="5">
    <source>
        <dbReference type="Pfam" id="PF25954"/>
    </source>
</evidence>
<dbReference type="Pfam" id="PF25973">
    <property type="entry name" value="BSH_CzcB"/>
    <property type="match status" value="1"/>
</dbReference>
<evidence type="ECO:0000256" key="1">
    <source>
        <dbReference type="ARBA" id="ARBA00009477"/>
    </source>
</evidence>
<keyword evidence="4" id="KW-0732">Signal</keyword>
<reference evidence="7 8" key="1">
    <citation type="submission" date="2016-10" db="EMBL/GenBank/DDBJ databases">
        <authorList>
            <person name="de Groot N.N."/>
        </authorList>
    </citation>
    <scope>NUCLEOTIDE SEQUENCE [LARGE SCALE GENOMIC DNA]</scope>
    <source>
        <strain evidence="7 8">AR32</strain>
    </source>
</reference>
<evidence type="ECO:0000256" key="4">
    <source>
        <dbReference type="SAM" id="SignalP"/>
    </source>
</evidence>
<dbReference type="AlphaFoldDB" id="A0A1H5X6S4"/>
<dbReference type="GO" id="GO:0060003">
    <property type="term" value="P:copper ion export"/>
    <property type="evidence" value="ECO:0007669"/>
    <property type="project" value="TreeGrafter"/>
</dbReference>
<gene>
    <name evidence="7" type="ORF">SAMN05216354_2659</name>
</gene>
<feature type="signal peptide" evidence="4">
    <location>
        <begin position="1"/>
        <end position="22"/>
    </location>
</feature>
<feature type="domain" description="CusB-like beta-barrel" evidence="5">
    <location>
        <begin position="234"/>
        <end position="299"/>
    </location>
</feature>
<dbReference type="Pfam" id="PF25954">
    <property type="entry name" value="Beta-barrel_RND_2"/>
    <property type="match status" value="1"/>
</dbReference>
<dbReference type="GO" id="GO:0030313">
    <property type="term" value="C:cell envelope"/>
    <property type="evidence" value="ECO:0007669"/>
    <property type="project" value="TreeGrafter"/>
</dbReference>
<dbReference type="PROSITE" id="PS51257">
    <property type="entry name" value="PROKAR_LIPOPROTEIN"/>
    <property type="match status" value="1"/>
</dbReference>
<comment type="similarity">
    <text evidence="1">Belongs to the membrane fusion protein (MFP) (TC 8.A.1) family.</text>
</comment>
<protein>
    <submittedName>
        <fullName evidence="7">Membrane fusion protein, cobalt-zinc-cadmium efflux system</fullName>
    </submittedName>
</protein>
<dbReference type="InterPro" id="IPR006143">
    <property type="entry name" value="RND_pump_MFP"/>
</dbReference>
<evidence type="ECO:0000313" key="8">
    <source>
        <dbReference type="Proteomes" id="UP000236735"/>
    </source>
</evidence>
<dbReference type="EMBL" id="FNUV01000008">
    <property type="protein sequence ID" value="SEG07323.1"/>
    <property type="molecule type" value="Genomic_DNA"/>
</dbReference>
<dbReference type="Gene3D" id="2.40.30.170">
    <property type="match status" value="1"/>
</dbReference>
<name>A0A1H5X6S4_XYLRU</name>
<accession>A0A1H5X6S4</accession>
<dbReference type="PANTHER" id="PTHR30097:SF4">
    <property type="entry name" value="SLR6042 PROTEIN"/>
    <property type="match status" value="1"/>
</dbReference>
<feature type="domain" description="CzcB-like barrel-sandwich hybrid" evidence="6">
    <location>
        <begin position="78"/>
        <end position="223"/>
    </location>
</feature>
<dbReference type="InterPro" id="IPR058647">
    <property type="entry name" value="BSH_CzcB-like"/>
</dbReference>